<evidence type="ECO:0000313" key="1">
    <source>
        <dbReference type="EMBL" id="KAL3395792.1"/>
    </source>
</evidence>
<proteinExistence type="predicted"/>
<evidence type="ECO:0000313" key="2">
    <source>
        <dbReference type="Proteomes" id="UP001627154"/>
    </source>
</evidence>
<protein>
    <submittedName>
        <fullName evidence="1">Uncharacterized protein</fullName>
    </submittedName>
</protein>
<keyword evidence="2" id="KW-1185">Reference proteome</keyword>
<sequence length="379" mass="44545">MYKLDVSTWCYLKRRVKNEKLKGFGLTLDNRDIDKFSDIVISHNNNDFIHVSVNYTVSPFAEKFITYLDLFVKKSPYSLNNYFNSYVDYVLNKPNHLTIKLKYLAVFCNDKLQLSEDDKLIMCSSKYSYPFQFESFEISQIPILGNILVTNESCKFFKFATDNVTIEEFSKRLKLSCSNQKIFRNKQLTVEFEEDLKKKFLTKIIFIDNQPCRESLKKFLKQAIHKYGKDYIKLQNKLINYTSIAKKNPYHENFKLLMSVLSDMFIEQKISAKTILYEFAPEASNELIASNEEEDVKLLFLHTLVIATGPKLGPEITIENAHEQELYCSFDQLQEVNLQWLEFQKHQIMTLRMMRLILGDINNGEPTSKYLKYSDVSDE</sequence>
<gene>
    <name evidence="1" type="ORF">TKK_010118</name>
</gene>
<name>A0ABD2WSG5_9HYME</name>
<dbReference type="AlphaFoldDB" id="A0ABD2WSG5"/>
<accession>A0ABD2WSG5</accession>
<dbReference type="EMBL" id="JBJJXI010000077">
    <property type="protein sequence ID" value="KAL3395792.1"/>
    <property type="molecule type" value="Genomic_DNA"/>
</dbReference>
<comment type="caution">
    <text evidence="1">The sequence shown here is derived from an EMBL/GenBank/DDBJ whole genome shotgun (WGS) entry which is preliminary data.</text>
</comment>
<organism evidence="1 2">
    <name type="scientific">Trichogramma kaykai</name>
    <dbReference type="NCBI Taxonomy" id="54128"/>
    <lineage>
        <taxon>Eukaryota</taxon>
        <taxon>Metazoa</taxon>
        <taxon>Ecdysozoa</taxon>
        <taxon>Arthropoda</taxon>
        <taxon>Hexapoda</taxon>
        <taxon>Insecta</taxon>
        <taxon>Pterygota</taxon>
        <taxon>Neoptera</taxon>
        <taxon>Endopterygota</taxon>
        <taxon>Hymenoptera</taxon>
        <taxon>Apocrita</taxon>
        <taxon>Proctotrupomorpha</taxon>
        <taxon>Chalcidoidea</taxon>
        <taxon>Trichogrammatidae</taxon>
        <taxon>Trichogramma</taxon>
    </lineage>
</organism>
<dbReference type="Proteomes" id="UP001627154">
    <property type="component" value="Unassembled WGS sequence"/>
</dbReference>
<reference evidence="1 2" key="1">
    <citation type="journal article" date="2024" name="bioRxiv">
        <title>A reference genome for Trichogramma kaykai: A tiny desert-dwelling parasitoid wasp with competing sex-ratio distorters.</title>
        <authorList>
            <person name="Culotta J."/>
            <person name="Lindsey A.R."/>
        </authorList>
    </citation>
    <scope>NUCLEOTIDE SEQUENCE [LARGE SCALE GENOMIC DNA]</scope>
    <source>
        <strain evidence="1 2">KSX58</strain>
    </source>
</reference>